<dbReference type="Proteomes" id="UP000256913">
    <property type="component" value="Unassembled WGS sequence"/>
</dbReference>
<evidence type="ECO:0000256" key="2">
    <source>
        <dbReference type="ARBA" id="ARBA00022475"/>
    </source>
</evidence>
<feature type="compositionally biased region" description="Polar residues" evidence="7">
    <location>
        <begin position="81"/>
        <end position="90"/>
    </location>
</feature>
<evidence type="ECO:0000313" key="10">
    <source>
        <dbReference type="EMBL" id="REF97893.1"/>
    </source>
</evidence>
<feature type="transmembrane region" description="Helical" evidence="8">
    <location>
        <begin position="412"/>
        <end position="431"/>
    </location>
</feature>
<dbReference type="PANTHER" id="PTHR30572:SF4">
    <property type="entry name" value="ABC TRANSPORTER PERMEASE YTRF"/>
    <property type="match status" value="1"/>
</dbReference>
<feature type="transmembrane region" description="Helical" evidence="8">
    <location>
        <begin position="271"/>
        <end position="293"/>
    </location>
</feature>
<dbReference type="EMBL" id="QUMQ01000001">
    <property type="protein sequence ID" value="REF97893.1"/>
    <property type="molecule type" value="Genomic_DNA"/>
</dbReference>
<feature type="transmembrane region" description="Helical" evidence="8">
    <location>
        <begin position="866"/>
        <end position="894"/>
    </location>
</feature>
<feature type="transmembrane region" description="Helical" evidence="8">
    <location>
        <begin position="485"/>
        <end position="508"/>
    </location>
</feature>
<evidence type="ECO:0000256" key="5">
    <source>
        <dbReference type="ARBA" id="ARBA00023136"/>
    </source>
</evidence>
<dbReference type="InterPro" id="IPR050250">
    <property type="entry name" value="Macrolide_Exporter_MacB"/>
</dbReference>
<accession>A0A3D9ZPL6</accession>
<dbReference type="AlphaFoldDB" id="A0A3D9ZPL6"/>
<evidence type="ECO:0000256" key="7">
    <source>
        <dbReference type="SAM" id="MobiDB-lite"/>
    </source>
</evidence>
<keyword evidence="5 8" id="KW-0472">Membrane</keyword>
<feature type="domain" description="ABC3 transporter permease C-terminal" evidence="9">
    <location>
        <begin position="779"/>
        <end position="890"/>
    </location>
</feature>
<feature type="transmembrane region" description="Helical" evidence="8">
    <location>
        <begin position="364"/>
        <end position="391"/>
    </location>
</feature>
<evidence type="ECO:0000256" key="1">
    <source>
        <dbReference type="ARBA" id="ARBA00004651"/>
    </source>
</evidence>
<proteinExistence type="inferred from homology"/>
<feature type="transmembrane region" description="Helical" evidence="8">
    <location>
        <begin position="437"/>
        <end position="464"/>
    </location>
</feature>
<evidence type="ECO:0000256" key="4">
    <source>
        <dbReference type="ARBA" id="ARBA00022989"/>
    </source>
</evidence>
<feature type="domain" description="ABC3 transporter permease C-terminal" evidence="9">
    <location>
        <begin position="277"/>
        <end position="393"/>
    </location>
</feature>
<keyword evidence="4 8" id="KW-1133">Transmembrane helix</keyword>
<dbReference type="OrthoDB" id="3405625at2"/>
<feature type="transmembrane region" description="Helical" evidence="8">
    <location>
        <begin position="777"/>
        <end position="801"/>
    </location>
</feature>
<evidence type="ECO:0000256" key="8">
    <source>
        <dbReference type="SAM" id="Phobius"/>
    </source>
</evidence>
<dbReference type="InterPro" id="IPR003838">
    <property type="entry name" value="ABC3_permease_C"/>
</dbReference>
<comment type="caution">
    <text evidence="10">The sequence shown here is derived from an EMBL/GenBank/DDBJ whole genome shotgun (WGS) entry which is preliminary data.</text>
</comment>
<organism evidence="10 11">
    <name type="scientific">Asanoa ferruginea</name>
    <dbReference type="NCBI Taxonomy" id="53367"/>
    <lineage>
        <taxon>Bacteria</taxon>
        <taxon>Bacillati</taxon>
        <taxon>Actinomycetota</taxon>
        <taxon>Actinomycetes</taxon>
        <taxon>Micromonosporales</taxon>
        <taxon>Micromonosporaceae</taxon>
        <taxon>Asanoa</taxon>
    </lineage>
</organism>
<keyword evidence="3 8" id="KW-0812">Transmembrane</keyword>
<comment type="similarity">
    <text evidence="6">Belongs to the ABC-4 integral membrane protein family.</text>
</comment>
<name>A0A3D9ZPL6_9ACTN</name>
<gene>
    <name evidence="10" type="ORF">DFJ67_3900</name>
</gene>
<evidence type="ECO:0000259" key="9">
    <source>
        <dbReference type="Pfam" id="PF02687"/>
    </source>
</evidence>
<dbReference type="PANTHER" id="PTHR30572">
    <property type="entry name" value="MEMBRANE COMPONENT OF TRANSPORTER-RELATED"/>
    <property type="match status" value="1"/>
</dbReference>
<keyword evidence="2" id="KW-1003">Cell membrane</keyword>
<dbReference type="Pfam" id="PF02687">
    <property type="entry name" value="FtsX"/>
    <property type="match status" value="2"/>
</dbReference>
<evidence type="ECO:0000256" key="3">
    <source>
        <dbReference type="ARBA" id="ARBA00022692"/>
    </source>
</evidence>
<comment type="subcellular location">
    <subcellularLocation>
        <location evidence="1">Cell membrane</location>
        <topology evidence="1">Multi-pass membrane protein</topology>
    </subcellularLocation>
</comment>
<reference evidence="10 11" key="1">
    <citation type="submission" date="2018-08" db="EMBL/GenBank/DDBJ databases">
        <title>Sequencing the genomes of 1000 actinobacteria strains.</title>
        <authorList>
            <person name="Klenk H.-P."/>
        </authorList>
    </citation>
    <scope>NUCLEOTIDE SEQUENCE [LARGE SCALE GENOMIC DNA]</scope>
    <source>
        <strain evidence="10 11">DSM 44099</strain>
    </source>
</reference>
<feature type="transmembrane region" description="Helical" evidence="8">
    <location>
        <begin position="324"/>
        <end position="344"/>
    </location>
</feature>
<feature type="transmembrane region" description="Helical" evidence="8">
    <location>
        <begin position="830"/>
        <end position="854"/>
    </location>
</feature>
<sequence>MSAWRTALRIALREARRAKGRTAMVLVLITLPVVGLAFAAVTVDMFDLRPAEKLDRQIGAADARIQWYDRVPLRQNLDGDNWSSEQTPQNGGKVEPFQPTDRDLLDKLPPGSSVLRTSSAWVDMRTATGIGGVEVLGVDAGNPLAKGLVTVLDGRAPKAADEVALSHKALSRLGARLGGTVQDAARTKTFSVVGVIETPSNLGEMMVTPVSPDQASGWLVKTPGPVLWSDVRELNKAGMVVLSRSVLLNPPANPEGVLESPGGGTPGGLQIAAVIGGLGLFEVVLLAGPAFAIGARRRRRELALVSANGGTPAHLRRIVLADGVVLGLAGALLGVALGIAAAFIARPLVEIYVANERAGGYRVYPLALALVAGLALVTGLLAALAPAVAAARQDVVAALTGRRGALRSRRRWVVLGIALIAFGGLLAVGGATTSRAVAIVAGLVFGELGLVLVTPALVGLVASLGRWFPLGPRIALRDTARNRAAAAPAISAVMAAVAACVAIGTFLASDNDRQVEQYRTGLPLGYAAVQIGDRANGVPTVERVSAAAAGSLAVTGVRQIDTIGCPKVDGEEQYCFVRPQLPADLACPFSQSNGPLTDEQQTQALADSRCQAPSFFFGNLPFTTVVGNGDNLATLSHPSEADVRAATQVLAAGGAVVSDPRLVHDGKITLQLGGNNEDGSGNGEKIIKTTEVPGYALRSGLEVGQGLAPEGMQRTYVSPAAAAALGLETVPEGFVIATGRVPDQAAQDKLAASVAELPGGGYATVETGPPTGTPTEALILAAAAILVALGATFVATGLAAADGRRDLSTLAAIGAAPSVRRVLTLSQSGVIAGLGSLLGTVAGLGSGWAILAAFNRQFAGQWPREIGYPFAVPGVVLLLLVSIPVIAMLGTGLLTRARLPIERRAD</sequence>
<dbReference type="GO" id="GO:0022857">
    <property type="term" value="F:transmembrane transporter activity"/>
    <property type="evidence" value="ECO:0007669"/>
    <property type="project" value="TreeGrafter"/>
</dbReference>
<evidence type="ECO:0000313" key="11">
    <source>
        <dbReference type="Proteomes" id="UP000256913"/>
    </source>
</evidence>
<dbReference type="RefSeq" id="WP_116069269.1">
    <property type="nucleotide sequence ID" value="NZ_BONB01000029.1"/>
</dbReference>
<feature type="region of interest" description="Disordered" evidence="7">
    <location>
        <begin position="78"/>
        <end position="109"/>
    </location>
</feature>
<evidence type="ECO:0000256" key="6">
    <source>
        <dbReference type="ARBA" id="ARBA00038076"/>
    </source>
</evidence>
<keyword evidence="11" id="KW-1185">Reference proteome</keyword>
<protein>
    <submittedName>
        <fullName evidence="10">Putative ABC transport system permease protein</fullName>
    </submittedName>
</protein>
<dbReference type="GO" id="GO:0005886">
    <property type="term" value="C:plasma membrane"/>
    <property type="evidence" value="ECO:0007669"/>
    <property type="project" value="UniProtKB-SubCell"/>
</dbReference>